<feature type="active site" description="Proton donor" evidence="12">
    <location>
        <position position="296"/>
    </location>
</feature>
<dbReference type="GO" id="GO:0004177">
    <property type="term" value="F:aminopeptidase activity"/>
    <property type="evidence" value="ECO:0007669"/>
    <property type="project" value="UniProtKB-UniRule"/>
</dbReference>
<dbReference type="InterPro" id="IPR000073">
    <property type="entry name" value="AB_hydrolase_1"/>
</dbReference>
<dbReference type="GO" id="GO:0005737">
    <property type="term" value="C:cytoplasm"/>
    <property type="evidence" value="ECO:0007669"/>
    <property type="project" value="UniProtKB-SubCell"/>
</dbReference>
<keyword evidence="8 11" id="KW-0645">Protease</keyword>
<evidence type="ECO:0000256" key="3">
    <source>
        <dbReference type="ARBA" id="ARBA00010088"/>
    </source>
</evidence>
<name>A0AA41WZU5_9ALTE</name>
<dbReference type="InterPro" id="IPR029058">
    <property type="entry name" value="AB_hydrolase_fold"/>
</dbReference>
<accession>A0AA41WZU5</accession>
<dbReference type="EMBL" id="JANATA010000016">
    <property type="protein sequence ID" value="MCP3429135.1"/>
    <property type="molecule type" value="Genomic_DNA"/>
</dbReference>
<evidence type="ECO:0000256" key="7">
    <source>
        <dbReference type="ARBA" id="ARBA00022490"/>
    </source>
</evidence>
<dbReference type="Pfam" id="PF00561">
    <property type="entry name" value="Abhydrolase_1"/>
    <property type="match status" value="1"/>
</dbReference>
<evidence type="ECO:0000256" key="9">
    <source>
        <dbReference type="ARBA" id="ARBA00022801"/>
    </source>
</evidence>
<evidence type="ECO:0000259" key="14">
    <source>
        <dbReference type="Pfam" id="PF00561"/>
    </source>
</evidence>
<dbReference type="Proteomes" id="UP001165413">
    <property type="component" value="Unassembled WGS sequence"/>
</dbReference>
<dbReference type="PANTHER" id="PTHR43722:SF1">
    <property type="entry name" value="PROLINE IMINOPEPTIDASE"/>
    <property type="match status" value="1"/>
</dbReference>
<keyword evidence="16" id="KW-1185">Reference proteome</keyword>
<evidence type="ECO:0000256" key="6">
    <source>
        <dbReference type="ARBA" id="ARBA00022438"/>
    </source>
</evidence>
<evidence type="ECO:0000256" key="13">
    <source>
        <dbReference type="RuleBase" id="RU003421"/>
    </source>
</evidence>
<reference evidence="15" key="1">
    <citation type="submission" date="2022-07" db="EMBL/GenBank/DDBJ databases">
        <title>Characterization of the Novel Bacterium Alteromonas immobilis LMIT006 and Alteromonas gregis LMIT007.</title>
        <authorList>
            <person name="Lin X."/>
        </authorList>
    </citation>
    <scope>NUCLEOTIDE SEQUENCE</scope>
    <source>
        <strain evidence="15">LMIT007</strain>
    </source>
</reference>
<evidence type="ECO:0000256" key="4">
    <source>
        <dbReference type="ARBA" id="ARBA00012568"/>
    </source>
</evidence>
<evidence type="ECO:0000313" key="16">
    <source>
        <dbReference type="Proteomes" id="UP001165413"/>
    </source>
</evidence>
<keyword evidence="7 11" id="KW-0963">Cytoplasm</keyword>
<evidence type="ECO:0000256" key="8">
    <source>
        <dbReference type="ARBA" id="ARBA00022670"/>
    </source>
</evidence>
<evidence type="ECO:0000256" key="12">
    <source>
        <dbReference type="PIRSR" id="PIRSR006431-1"/>
    </source>
</evidence>
<feature type="active site" evidence="12">
    <location>
        <position position="268"/>
    </location>
</feature>
<keyword evidence="9 11" id="KW-0378">Hydrolase</keyword>
<dbReference type="InterPro" id="IPR002410">
    <property type="entry name" value="Peptidase_S33"/>
</dbReference>
<feature type="domain" description="AB hydrolase-1" evidence="14">
    <location>
        <begin position="36"/>
        <end position="298"/>
    </location>
</feature>
<evidence type="ECO:0000256" key="1">
    <source>
        <dbReference type="ARBA" id="ARBA00001585"/>
    </source>
</evidence>
<comment type="caution">
    <text evidence="15">The sequence shown here is derived from an EMBL/GenBank/DDBJ whole genome shotgun (WGS) entry which is preliminary data.</text>
</comment>
<sequence>MPQLYSPANPYRHFMLPVTHGHEIYVEETGNPKGIPILFIHGGPGAGLSTDYSKQFDTNIYRIIGFEQRGCGRSTPFASIENNTTQDLLNDIHALREHLHIDKWILFGGSWGSTLALLAAIAAPEHTLGLILRGVFLGREQDIHWYIHPQGGAGQLYPEHYEAFVQDVGYLDTTKEICDAFFTLFNQKNKFAKANALRAWYGWEERISRIQHPYGDPLYNYDLHQVASLAMLECHYLKNDCFIPDNYILDNIHAINHIPGMIVHGRYDMICKLESSYSLQQIWPNSQLTIVPDAGHSTSEPGIAFALKQATDTMYKIIDIN</sequence>
<evidence type="ECO:0000256" key="10">
    <source>
        <dbReference type="ARBA" id="ARBA00029605"/>
    </source>
</evidence>
<organism evidence="15 16">
    <name type="scientific">Opacimonas viscosa</name>
    <dbReference type="NCBI Taxonomy" id="2961944"/>
    <lineage>
        <taxon>Bacteria</taxon>
        <taxon>Pseudomonadati</taxon>
        <taxon>Pseudomonadota</taxon>
        <taxon>Gammaproteobacteria</taxon>
        <taxon>Alteromonadales</taxon>
        <taxon>Alteromonadaceae</taxon>
        <taxon>Opacimonas</taxon>
    </lineage>
</organism>
<dbReference type="SUPFAM" id="SSF53474">
    <property type="entry name" value="alpha/beta-Hydrolases"/>
    <property type="match status" value="1"/>
</dbReference>
<comment type="catalytic activity">
    <reaction evidence="1 11 13">
        <text>Release of N-terminal proline from a peptide.</text>
        <dbReference type="EC" id="3.4.11.5"/>
    </reaction>
</comment>
<dbReference type="Gene3D" id="3.40.50.1820">
    <property type="entry name" value="alpha/beta hydrolase"/>
    <property type="match status" value="1"/>
</dbReference>
<dbReference type="GO" id="GO:0006508">
    <property type="term" value="P:proteolysis"/>
    <property type="evidence" value="ECO:0007669"/>
    <property type="project" value="UniProtKB-KW"/>
</dbReference>
<dbReference type="PRINTS" id="PR00793">
    <property type="entry name" value="PROAMNOPTASE"/>
</dbReference>
<comment type="similarity">
    <text evidence="3 11 13">Belongs to the peptidase S33 family.</text>
</comment>
<evidence type="ECO:0000256" key="2">
    <source>
        <dbReference type="ARBA" id="ARBA00004496"/>
    </source>
</evidence>
<proteinExistence type="inferred from homology"/>
<dbReference type="AlphaFoldDB" id="A0AA41WZU5"/>
<dbReference type="EC" id="3.4.11.5" evidence="4 11"/>
<dbReference type="NCBIfam" id="TIGR01249">
    <property type="entry name" value="pro_imino_pep_1"/>
    <property type="match status" value="1"/>
</dbReference>
<comment type="subcellular location">
    <subcellularLocation>
        <location evidence="2 11">Cytoplasm</location>
    </subcellularLocation>
</comment>
<keyword evidence="6 11" id="KW-0031">Aminopeptidase</keyword>
<dbReference type="InterPro" id="IPR005944">
    <property type="entry name" value="Pro_iminopeptidase"/>
</dbReference>
<dbReference type="PANTHER" id="PTHR43722">
    <property type="entry name" value="PROLINE IMINOPEPTIDASE"/>
    <property type="match status" value="1"/>
</dbReference>
<evidence type="ECO:0000313" key="15">
    <source>
        <dbReference type="EMBL" id="MCP3429135.1"/>
    </source>
</evidence>
<evidence type="ECO:0000256" key="11">
    <source>
        <dbReference type="PIRNR" id="PIRNR006431"/>
    </source>
</evidence>
<evidence type="ECO:0000256" key="5">
    <source>
        <dbReference type="ARBA" id="ARBA00021843"/>
    </source>
</evidence>
<dbReference type="RefSeq" id="WP_254101129.1">
    <property type="nucleotide sequence ID" value="NZ_JANATA010000016.1"/>
</dbReference>
<protein>
    <recommendedName>
        <fullName evidence="5 11">Proline iminopeptidase</fullName>
        <shortName evidence="11">PIP</shortName>
        <ecNumber evidence="4 11">3.4.11.5</ecNumber>
    </recommendedName>
    <alternativeName>
        <fullName evidence="10 11">Prolyl aminopeptidase</fullName>
    </alternativeName>
</protein>
<gene>
    <name evidence="15" type="primary">pip</name>
    <name evidence="15" type="ORF">NLF92_09290</name>
</gene>
<feature type="active site" description="Nucleophile" evidence="12">
    <location>
        <position position="110"/>
    </location>
</feature>
<dbReference type="PIRSF" id="PIRSF006431">
    <property type="entry name" value="Pept_S33"/>
    <property type="match status" value="1"/>
</dbReference>